<dbReference type="InterPro" id="IPR036866">
    <property type="entry name" value="RibonucZ/Hydroxyglut_hydro"/>
</dbReference>
<dbReference type="GO" id="GO:0016787">
    <property type="term" value="F:hydrolase activity"/>
    <property type="evidence" value="ECO:0007669"/>
    <property type="project" value="UniProtKB-KW"/>
</dbReference>
<evidence type="ECO:0000313" key="2">
    <source>
        <dbReference type="EMBL" id="NIJ11976.1"/>
    </source>
</evidence>
<protein>
    <submittedName>
        <fullName evidence="2">Glyoxylase-like metal-dependent hydrolase (Beta-lactamase superfamily II)</fullName>
    </submittedName>
</protein>
<sequence length="234" mass="25109">MRSATSWTLVDTGWASDADRIERAAAALLGGDTRPDAILLTHCHPDHSGAAERLARDWDCPVHLPAEEVPIAIGDFAAMVADAGPLDRWVVLPMLRALGRRRREAVLARSRLDCSLRAFRPGTDVPGMPGWECVPTPGHTRGHVSYSRPADGVLITGDAVVTLRVNSPAGLLLSREGISGPPWYTTWDRRLARESVARLADLEPSVLACGHGTPMTGPDTAEALRALAERLGGH</sequence>
<gene>
    <name evidence="2" type="ORF">FHU38_002320</name>
</gene>
<organism evidence="2 3">
    <name type="scientific">Saccharomonospora amisosensis</name>
    <dbReference type="NCBI Taxonomy" id="1128677"/>
    <lineage>
        <taxon>Bacteria</taxon>
        <taxon>Bacillati</taxon>
        <taxon>Actinomycetota</taxon>
        <taxon>Actinomycetes</taxon>
        <taxon>Pseudonocardiales</taxon>
        <taxon>Pseudonocardiaceae</taxon>
        <taxon>Saccharomonospora</taxon>
    </lineage>
</organism>
<evidence type="ECO:0000259" key="1">
    <source>
        <dbReference type="SMART" id="SM00849"/>
    </source>
</evidence>
<comment type="caution">
    <text evidence="2">The sequence shown here is derived from an EMBL/GenBank/DDBJ whole genome shotgun (WGS) entry which is preliminary data.</text>
</comment>
<dbReference type="SUPFAM" id="SSF56281">
    <property type="entry name" value="Metallo-hydrolase/oxidoreductase"/>
    <property type="match status" value="1"/>
</dbReference>
<dbReference type="PANTHER" id="PTHR42951">
    <property type="entry name" value="METALLO-BETA-LACTAMASE DOMAIN-CONTAINING"/>
    <property type="match status" value="1"/>
</dbReference>
<reference evidence="2 3" key="1">
    <citation type="submission" date="2020-03" db="EMBL/GenBank/DDBJ databases">
        <title>Sequencing the genomes of 1000 actinobacteria strains.</title>
        <authorList>
            <person name="Klenk H.-P."/>
        </authorList>
    </citation>
    <scope>NUCLEOTIDE SEQUENCE [LARGE SCALE GENOMIC DNA]</scope>
    <source>
        <strain evidence="2 3">DSM 45685</strain>
    </source>
</reference>
<evidence type="ECO:0000313" key="3">
    <source>
        <dbReference type="Proteomes" id="UP000545493"/>
    </source>
</evidence>
<dbReference type="Pfam" id="PF00753">
    <property type="entry name" value="Lactamase_B"/>
    <property type="match status" value="1"/>
</dbReference>
<dbReference type="AlphaFoldDB" id="A0A7X5UPT0"/>
<keyword evidence="3" id="KW-1185">Reference proteome</keyword>
<feature type="domain" description="Metallo-beta-lactamase" evidence="1">
    <location>
        <begin position="23"/>
        <end position="211"/>
    </location>
</feature>
<dbReference type="InterPro" id="IPR001279">
    <property type="entry name" value="Metallo-B-lactamas"/>
</dbReference>
<accession>A0A7X5UPT0</accession>
<dbReference type="Gene3D" id="3.60.15.10">
    <property type="entry name" value="Ribonuclease Z/Hydroxyacylglutathione hydrolase-like"/>
    <property type="match status" value="1"/>
</dbReference>
<dbReference type="Proteomes" id="UP000545493">
    <property type="component" value="Unassembled WGS sequence"/>
</dbReference>
<dbReference type="CDD" id="cd07721">
    <property type="entry name" value="yflN-like_MBL-fold"/>
    <property type="match status" value="1"/>
</dbReference>
<dbReference type="PANTHER" id="PTHR42951:SF17">
    <property type="entry name" value="METALLO-BETA-LACTAMASE DOMAIN-CONTAINING PROTEIN"/>
    <property type="match status" value="1"/>
</dbReference>
<dbReference type="SMART" id="SM00849">
    <property type="entry name" value="Lactamase_B"/>
    <property type="match status" value="1"/>
</dbReference>
<proteinExistence type="predicted"/>
<keyword evidence="2" id="KW-0378">Hydrolase</keyword>
<dbReference type="InterPro" id="IPR050855">
    <property type="entry name" value="NDM-1-like"/>
</dbReference>
<name>A0A7X5UPT0_9PSEU</name>
<dbReference type="EMBL" id="JAAOYM010000001">
    <property type="protein sequence ID" value="NIJ11976.1"/>
    <property type="molecule type" value="Genomic_DNA"/>
</dbReference>